<keyword evidence="2 13" id="KW-0808">Transferase</keyword>
<organism evidence="13 14">
    <name type="scientific">Streptomyces ovatisporus</name>
    <dbReference type="NCBI Taxonomy" id="1128682"/>
    <lineage>
        <taxon>Bacteria</taxon>
        <taxon>Bacillati</taxon>
        <taxon>Actinomycetota</taxon>
        <taxon>Actinomycetes</taxon>
        <taxon>Kitasatosporales</taxon>
        <taxon>Streptomycetaceae</taxon>
        <taxon>Streptomyces</taxon>
    </lineage>
</organism>
<keyword evidence="9" id="KW-0460">Magnesium</keyword>
<dbReference type="Pfam" id="PF01743">
    <property type="entry name" value="PolyA_pol"/>
    <property type="match status" value="1"/>
</dbReference>
<dbReference type="SMART" id="SM00471">
    <property type="entry name" value="HDc"/>
    <property type="match status" value="1"/>
</dbReference>
<dbReference type="CDD" id="cd00077">
    <property type="entry name" value="HDc"/>
    <property type="match status" value="1"/>
</dbReference>
<keyword evidence="10" id="KW-0694">RNA-binding</keyword>
<evidence type="ECO:0000313" key="14">
    <source>
        <dbReference type="Proteomes" id="UP001595997"/>
    </source>
</evidence>
<dbReference type="Gene3D" id="3.30.460.10">
    <property type="entry name" value="Beta Polymerase, domain 2"/>
    <property type="match status" value="1"/>
</dbReference>
<dbReference type="NCBIfam" id="TIGR00277">
    <property type="entry name" value="HDIG"/>
    <property type="match status" value="1"/>
</dbReference>
<dbReference type="PANTHER" id="PTHR47545">
    <property type="entry name" value="MULTIFUNCTIONAL CCA PROTEIN"/>
    <property type="match status" value="1"/>
</dbReference>
<dbReference type="PROSITE" id="PS51831">
    <property type="entry name" value="HD"/>
    <property type="match status" value="1"/>
</dbReference>
<name>A0ABV9A6Q3_9ACTN</name>
<dbReference type="Pfam" id="PF01966">
    <property type="entry name" value="HD"/>
    <property type="match status" value="1"/>
</dbReference>
<evidence type="ECO:0000256" key="5">
    <source>
        <dbReference type="ARBA" id="ARBA00022723"/>
    </source>
</evidence>
<dbReference type="Proteomes" id="UP001595997">
    <property type="component" value="Unassembled WGS sequence"/>
</dbReference>
<dbReference type="InterPro" id="IPR032828">
    <property type="entry name" value="PolyA_RNA-bd"/>
</dbReference>
<accession>A0ABV9A6Q3</accession>
<dbReference type="PANTHER" id="PTHR47545:SF1">
    <property type="entry name" value="MULTIFUNCTIONAL CCA PROTEIN"/>
    <property type="match status" value="1"/>
</dbReference>
<dbReference type="InterPro" id="IPR006675">
    <property type="entry name" value="HDIG_dom"/>
</dbReference>
<dbReference type="CDD" id="cd05398">
    <property type="entry name" value="NT_ClassII-CCAase"/>
    <property type="match status" value="1"/>
</dbReference>
<dbReference type="SUPFAM" id="SSF81301">
    <property type="entry name" value="Nucleotidyltransferase"/>
    <property type="match status" value="1"/>
</dbReference>
<sequence length="500" mass="56360">MPNANEDPQPRTPAQPAQEQLSAVQRRAVSELLRVSPVADDLARRFQEAGFRLALVGGSVRDALLGRLGNDLDFTTDARPEDVLRIVRPWADAVWEVGIAFGTVGCRKKTHDGGETRTFHVEVTTYRSEAYDRTSRKPEVSYGDSVEADLVRRDFTVNAMAVALPEKEFIDPHGGLEDLALRVLRTPAAPETSFSDDPLRMMRAARFAAQLDFTVADEVLGAMKAMADRIDIVSAERVRDELNKLLLSDRPVEGLRLLVETGLADRVLPEVPAMRLERDEHHRHKDVYEHSLTVLEQAIDLEDEGPDLVLRLAALLHDIGKPRTRRFEKDGRVSFHHHEVVGAKMTRKRLTALKYSNEFVKDVSRLVELHLRFHGYGTGEWTDSAVRRYVRDAGPLLPRLHKLTRSDCTTRNRRKADALARAYDGLEDRIARLEKQERLDSIRPDLNGNDIMEVLGVGPGPMVGRAYKHLLELRLENGPMERDEAVAALKEWAALQDQRG</sequence>
<dbReference type="Pfam" id="PF12627">
    <property type="entry name" value="PolyA_pol_RNAbd"/>
    <property type="match status" value="1"/>
</dbReference>
<evidence type="ECO:0000256" key="8">
    <source>
        <dbReference type="ARBA" id="ARBA00022840"/>
    </source>
</evidence>
<dbReference type="InterPro" id="IPR050124">
    <property type="entry name" value="tRNA_CCA-adding_enzyme"/>
</dbReference>
<protein>
    <submittedName>
        <fullName evidence="13">CCA tRNA nucleotidyltransferase</fullName>
        <ecNumber evidence="13">2.7.7.72</ecNumber>
    </submittedName>
</protein>
<dbReference type="RefSeq" id="WP_386448582.1">
    <property type="nucleotide sequence ID" value="NZ_JBHSFH010000007.1"/>
</dbReference>
<evidence type="ECO:0000256" key="11">
    <source>
        <dbReference type="SAM" id="MobiDB-lite"/>
    </source>
</evidence>
<dbReference type="InterPro" id="IPR043519">
    <property type="entry name" value="NT_sf"/>
</dbReference>
<evidence type="ECO:0000256" key="7">
    <source>
        <dbReference type="ARBA" id="ARBA00022800"/>
    </source>
</evidence>
<reference evidence="14" key="1">
    <citation type="journal article" date="2019" name="Int. J. Syst. Evol. Microbiol.">
        <title>The Global Catalogue of Microorganisms (GCM) 10K type strain sequencing project: providing services to taxonomists for standard genome sequencing and annotation.</title>
        <authorList>
            <consortium name="The Broad Institute Genomics Platform"/>
            <consortium name="The Broad Institute Genome Sequencing Center for Infectious Disease"/>
            <person name="Wu L."/>
            <person name="Ma J."/>
        </authorList>
    </citation>
    <scope>NUCLEOTIDE SEQUENCE [LARGE SCALE GENOMIC DNA]</scope>
    <source>
        <strain evidence="14">CGMCC 4.7357</strain>
    </source>
</reference>
<evidence type="ECO:0000256" key="10">
    <source>
        <dbReference type="ARBA" id="ARBA00022884"/>
    </source>
</evidence>
<evidence type="ECO:0000256" key="1">
    <source>
        <dbReference type="ARBA" id="ARBA00001946"/>
    </source>
</evidence>
<evidence type="ECO:0000256" key="6">
    <source>
        <dbReference type="ARBA" id="ARBA00022741"/>
    </source>
</evidence>
<keyword evidence="6" id="KW-0547">Nucleotide-binding</keyword>
<feature type="domain" description="HD" evidence="12">
    <location>
        <begin position="287"/>
        <end position="426"/>
    </location>
</feature>
<dbReference type="InterPro" id="IPR003607">
    <property type="entry name" value="HD/PDEase_dom"/>
</dbReference>
<feature type="region of interest" description="Disordered" evidence="11">
    <location>
        <begin position="1"/>
        <end position="20"/>
    </location>
</feature>
<proteinExistence type="predicted"/>
<keyword evidence="3" id="KW-0819">tRNA processing</keyword>
<dbReference type="GO" id="GO:0004810">
    <property type="term" value="F:CCA tRNA nucleotidyltransferase activity"/>
    <property type="evidence" value="ECO:0007669"/>
    <property type="project" value="UniProtKB-EC"/>
</dbReference>
<gene>
    <name evidence="13" type="ORF">ACFPA8_15670</name>
</gene>
<keyword evidence="4 13" id="KW-0548">Nucleotidyltransferase</keyword>
<evidence type="ECO:0000256" key="3">
    <source>
        <dbReference type="ARBA" id="ARBA00022694"/>
    </source>
</evidence>
<dbReference type="InterPro" id="IPR014065">
    <property type="entry name" value="tRNA_adenylyltransferase"/>
</dbReference>
<dbReference type="EMBL" id="JBHSFH010000007">
    <property type="protein sequence ID" value="MFC4495569.1"/>
    <property type="molecule type" value="Genomic_DNA"/>
</dbReference>
<evidence type="ECO:0000259" key="12">
    <source>
        <dbReference type="PROSITE" id="PS51831"/>
    </source>
</evidence>
<comment type="cofactor">
    <cofactor evidence="1">
        <name>Mg(2+)</name>
        <dbReference type="ChEBI" id="CHEBI:18420"/>
    </cofactor>
</comment>
<dbReference type="Gene3D" id="1.10.3090.10">
    <property type="entry name" value="cca-adding enzyme, domain 2"/>
    <property type="match status" value="1"/>
</dbReference>
<keyword evidence="8" id="KW-0067">ATP-binding</keyword>
<evidence type="ECO:0000313" key="13">
    <source>
        <dbReference type="EMBL" id="MFC4495569.1"/>
    </source>
</evidence>
<dbReference type="InterPro" id="IPR006674">
    <property type="entry name" value="HD_domain"/>
</dbReference>
<comment type="caution">
    <text evidence="13">The sequence shown here is derived from an EMBL/GenBank/DDBJ whole genome shotgun (WGS) entry which is preliminary data.</text>
</comment>
<keyword evidence="14" id="KW-1185">Reference proteome</keyword>
<evidence type="ECO:0000256" key="9">
    <source>
        <dbReference type="ARBA" id="ARBA00022842"/>
    </source>
</evidence>
<dbReference type="SUPFAM" id="SSF81891">
    <property type="entry name" value="Poly A polymerase C-terminal region-like"/>
    <property type="match status" value="1"/>
</dbReference>
<keyword evidence="5" id="KW-0479">Metal-binding</keyword>
<dbReference type="InterPro" id="IPR002646">
    <property type="entry name" value="PolA_pol_head_dom"/>
</dbReference>
<evidence type="ECO:0000256" key="2">
    <source>
        <dbReference type="ARBA" id="ARBA00022679"/>
    </source>
</evidence>
<dbReference type="EC" id="2.7.7.72" evidence="13"/>
<keyword evidence="7" id="KW-0692">RNA repair</keyword>
<dbReference type="NCBIfam" id="TIGR02692">
    <property type="entry name" value="tRNA_CCA_actino"/>
    <property type="match status" value="1"/>
</dbReference>
<evidence type="ECO:0000256" key="4">
    <source>
        <dbReference type="ARBA" id="ARBA00022695"/>
    </source>
</evidence>